<evidence type="ECO:0000256" key="1">
    <source>
        <dbReference type="SAM" id="MobiDB-lite"/>
    </source>
</evidence>
<protein>
    <recommendedName>
        <fullName evidence="4">SAP domain-containing protein</fullName>
    </recommendedName>
</protein>
<dbReference type="AlphaFoldDB" id="A0AAD7BJF4"/>
<organism evidence="2 3">
    <name type="scientific">Mycena rosella</name>
    <name type="common">Pink bonnet</name>
    <name type="synonym">Agaricus rosellus</name>
    <dbReference type="NCBI Taxonomy" id="1033263"/>
    <lineage>
        <taxon>Eukaryota</taxon>
        <taxon>Fungi</taxon>
        <taxon>Dikarya</taxon>
        <taxon>Basidiomycota</taxon>
        <taxon>Agaricomycotina</taxon>
        <taxon>Agaricomycetes</taxon>
        <taxon>Agaricomycetidae</taxon>
        <taxon>Agaricales</taxon>
        <taxon>Marasmiineae</taxon>
        <taxon>Mycenaceae</taxon>
        <taxon>Mycena</taxon>
    </lineage>
</organism>
<evidence type="ECO:0000313" key="2">
    <source>
        <dbReference type="EMBL" id="KAJ7622706.1"/>
    </source>
</evidence>
<keyword evidence="3" id="KW-1185">Reference proteome</keyword>
<sequence>MSRNAAEISQSAAGAAKGIAAEIAAACGKSTAAAKSLCPVTQDMSNLFTRSGMTLYPEDAGNKLGEVWHGDKCFVIFQIIFSLQRSDITCSDGSWFFPKRWVTRSGSKVMLASGFNVTQLEDGSLLVQDEELELIKVSTFELNFLQILDRNSGIYPLAAISDKFAQEMPHPLRETAGLRMVYSIPLAVFIDDVSGNKSKQWNKHFSCYMSNGALPRTKLENEFHVRFVATSPFASPLEIMQGVRSSIEEAFSDPVVAWDCEAKEEVLLRPYGLLFAGDNPMQAELCSCAGLNTNFFCRTCQAGGTREWKQSNEGFAQVLKAGELRNPADTSEETFQQILTALEPNIATTLTEAVRLSGVKDALAQPIIDTLVKMGQDLRKANPEGSPHRPNEIQTILTAELKKHQRNGEGITNPLFDMDGNIGIDMHKDTPTEILHTILLGVVKYYWGQTVWLLEKGKDFSLFQTRLNSILADGLNIPKIQADYMCQYKGGLIGKHFKTLSQIMAFAVHGLVPSDVLEAWLILGHLTVLLWHTEIEDIKTYTATLDVCINDFINITCKCSPSILISKPKFHFLLHLPFFIRRFGPAVLFSTERYEAYNAVFRACSIFSNRLTPSRDIAWSFAGIDRVKHRAADRTIYGDGRISDGRFDRDPYRMPSRIREILRRDDTIRPTYIMHSPLILLLQDIFFDQYWKLDKSAASILRPYRRVDGRIFDGKYGVREGLTRTVKNSRSQKWKCANARVMHHISDHPEMAAMVGLPTKVSYEPGVIIPFPKKDSGEETPERKFLWLESLAGQSNSVRFSHSTFDLHKTAKGLVACTGDKVFIGQNVILRQEGGEYSPLSFGTIREILLPVIPPKVGAGFRDIALPVVPPEFGAGSTTARITVQLFDVKPVLHSKLRMPVVFRTNQHVVVLPEDIESAVNLQHDCHSGKCGPHSSVSVSILQEREATSITRARIRHSDDDHFIVNTASLHNYRQISSAIPTSIGTHSFSVDDPSVLRASAAVQIHEKISGNADDPMSLASQAAESETATRDTTENVLGPDDEPAGSEIDSRSATVIAAVNEELAFSRVVAGNRARNQQLRQSPTTLESCTNPVLQYLCKQAHEPVSGRKAELLNRLRYSFHKLQKIIISRGLQTPI</sequence>
<dbReference type="PANTHER" id="PTHR31912:SF34">
    <property type="entry name" value="NOTOCHORD-RELATED PROTEIN"/>
    <property type="match status" value="1"/>
</dbReference>
<reference evidence="2" key="1">
    <citation type="submission" date="2023-03" db="EMBL/GenBank/DDBJ databases">
        <title>Massive genome expansion in bonnet fungi (Mycena s.s.) driven by repeated elements and novel gene families across ecological guilds.</title>
        <authorList>
            <consortium name="Lawrence Berkeley National Laboratory"/>
            <person name="Harder C.B."/>
            <person name="Miyauchi S."/>
            <person name="Viragh M."/>
            <person name="Kuo A."/>
            <person name="Thoen E."/>
            <person name="Andreopoulos B."/>
            <person name="Lu D."/>
            <person name="Skrede I."/>
            <person name="Drula E."/>
            <person name="Henrissat B."/>
            <person name="Morin E."/>
            <person name="Kohler A."/>
            <person name="Barry K."/>
            <person name="LaButti K."/>
            <person name="Morin E."/>
            <person name="Salamov A."/>
            <person name="Lipzen A."/>
            <person name="Mereny Z."/>
            <person name="Hegedus B."/>
            <person name="Baldrian P."/>
            <person name="Stursova M."/>
            <person name="Weitz H."/>
            <person name="Taylor A."/>
            <person name="Grigoriev I.V."/>
            <person name="Nagy L.G."/>
            <person name="Martin F."/>
            <person name="Kauserud H."/>
        </authorList>
    </citation>
    <scope>NUCLEOTIDE SEQUENCE</scope>
    <source>
        <strain evidence="2">CBHHK067</strain>
    </source>
</reference>
<dbReference type="Proteomes" id="UP001221757">
    <property type="component" value="Unassembled WGS sequence"/>
</dbReference>
<dbReference type="PANTHER" id="PTHR31912">
    <property type="entry name" value="IP13529P"/>
    <property type="match status" value="1"/>
</dbReference>
<feature type="region of interest" description="Disordered" evidence="1">
    <location>
        <begin position="1009"/>
        <end position="1051"/>
    </location>
</feature>
<gene>
    <name evidence="2" type="ORF">B0H17DRAFT_1151594</name>
</gene>
<evidence type="ECO:0000313" key="3">
    <source>
        <dbReference type="Proteomes" id="UP001221757"/>
    </source>
</evidence>
<evidence type="ECO:0008006" key="4">
    <source>
        <dbReference type="Google" id="ProtNLM"/>
    </source>
</evidence>
<comment type="caution">
    <text evidence="2">The sequence shown here is derived from an EMBL/GenBank/DDBJ whole genome shotgun (WGS) entry which is preliminary data.</text>
</comment>
<proteinExistence type="predicted"/>
<name>A0AAD7BJF4_MYCRO</name>
<accession>A0AAD7BJF4</accession>
<dbReference type="EMBL" id="JARKIE010000647">
    <property type="protein sequence ID" value="KAJ7622706.1"/>
    <property type="molecule type" value="Genomic_DNA"/>
</dbReference>